<dbReference type="InterPro" id="IPR005630">
    <property type="entry name" value="Terpene_synthase_metal-bd"/>
</dbReference>
<evidence type="ECO:0000256" key="3">
    <source>
        <dbReference type="ARBA" id="ARBA00022723"/>
    </source>
</evidence>
<evidence type="ECO:0000259" key="8">
    <source>
        <dbReference type="Pfam" id="PF01397"/>
    </source>
</evidence>
<evidence type="ECO:0000259" key="9">
    <source>
        <dbReference type="Pfam" id="PF03936"/>
    </source>
</evidence>
<dbReference type="InterPro" id="IPR001906">
    <property type="entry name" value="Terpene_synth_N"/>
</dbReference>
<organism evidence="10">
    <name type="scientific">Noccaea caerulescens</name>
    <name type="common">Alpine penny-cress</name>
    <name type="synonym">Thlaspi caerulescens</name>
    <dbReference type="NCBI Taxonomy" id="107243"/>
    <lineage>
        <taxon>Eukaryota</taxon>
        <taxon>Viridiplantae</taxon>
        <taxon>Streptophyta</taxon>
        <taxon>Embryophyta</taxon>
        <taxon>Tracheophyta</taxon>
        <taxon>Spermatophyta</taxon>
        <taxon>Magnoliopsida</taxon>
        <taxon>eudicotyledons</taxon>
        <taxon>Gunneridae</taxon>
        <taxon>Pentapetalae</taxon>
        <taxon>rosids</taxon>
        <taxon>malvids</taxon>
        <taxon>Brassicales</taxon>
        <taxon>Brassicaceae</taxon>
        <taxon>Coluteocarpeae</taxon>
        <taxon>Noccaea</taxon>
    </lineage>
</organism>
<keyword evidence="6" id="KW-0456">Lyase</keyword>
<keyword evidence="3" id="KW-0479">Metal-binding</keyword>
<evidence type="ECO:0000256" key="4">
    <source>
        <dbReference type="ARBA" id="ARBA00022842"/>
    </source>
</evidence>
<dbReference type="SUPFAM" id="SSF48576">
    <property type="entry name" value="Terpenoid synthases"/>
    <property type="match status" value="1"/>
</dbReference>
<feature type="domain" description="Terpene synthase N-terminal" evidence="8">
    <location>
        <begin position="84"/>
        <end position="248"/>
    </location>
</feature>
<dbReference type="InterPro" id="IPR044814">
    <property type="entry name" value="Terpene_cyclase_plant_C1"/>
</dbReference>
<keyword evidence="4" id="KW-0460">Magnesium</keyword>
<keyword evidence="5" id="KW-0464">Manganese</keyword>
<dbReference type="Pfam" id="PF01397">
    <property type="entry name" value="Terpene_synth"/>
    <property type="match status" value="1"/>
</dbReference>
<dbReference type="GO" id="GO:0016102">
    <property type="term" value="P:diterpenoid biosynthetic process"/>
    <property type="evidence" value="ECO:0007669"/>
    <property type="project" value="InterPro"/>
</dbReference>
<gene>
    <name evidence="10" type="ORF">LE_TR3349_c0_g1_i1_g.10992</name>
</gene>
<sequence length="599" mass="69631">MHASRMMSFGPKTLPHAHKIPLYHKTNLSLFTRRLLQNQSLPRKLTKQDSLCVMATSDDLESTRPLAQFTPTFLGDHHFSVPVDDSEFDAIEHEIESVMKPHVRDMLTSPRICDKEKICLIHLLISLAISHYFENEIEEILNEAFGKLKCLVSEEGDLETISIMFEVFRLYGHKMSCDVFERFKEEHDGNFKESVVGDVRGMLQLYQASYLKAKDEDIMEEARSFTRNHLAVATTDQPHLSKHIQNALYMPRYHSVEIAVAREYISFYEEEEDHEEKLLKFAKLNFSYCQLHYIKELKAVTKWWKEVDLASKLPNSFRDRIAEFYFAMMGIYFEPRYSLARVISTKISMIMTVVDDTYDAYGTLPEVIGFTDALQRWDIGAIENLPNYMQIIFRNLWEIMQDIEREMSSLGRSGGVQPTIDEIKSLTKEGYLKIAKWARGGHVPTFEEYMEVGIVTAGMDDMLVFSFLGMEDCDEKIMYEWFASRPKIILAFNVVFRLINDIATFEEELKRGEVANGVNCYMKQHGVGKEEAVRELKKMIKDHHEIMMEEYFEASSTVLRQILVRVFNTARVIHLFYKEGDGFGHPDENLKAHFTSLFL</sequence>
<dbReference type="InterPro" id="IPR008930">
    <property type="entry name" value="Terpenoid_cyclase/PrenylTrfase"/>
</dbReference>
<dbReference type="FunFam" id="1.50.10.130:FF:000001">
    <property type="entry name" value="Isoprene synthase, chloroplastic"/>
    <property type="match status" value="1"/>
</dbReference>
<accession>A0A1J3HCR5</accession>
<dbReference type="Gene3D" id="1.10.600.10">
    <property type="entry name" value="Farnesyl Diphosphate Synthase"/>
    <property type="match status" value="1"/>
</dbReference>
<evidence type="ECO:0000313" key="10">
    <source>
        <dbReference type="EMBL" id="JAU66105.1"/>
    </source>
</evidence>
<dbReference type="PANTHER" id="PTHR31225:SF93">
    <property type="entry name" value="ALPHA-HUMULENE_(-)-(E)-BETA-CARYOPHYLLENE SYNTHASE"/>
    <property type="match status" value="1"/>
</dbReference>
<dbReference type="CDD" id="cd00684">
    <property type="entry name" value="Terpene_cyclase_plant_C1"/>
    <property type="match status" value="1"/>
</dbReference>
<protein>
    <submittedName>
        <fullName evidence="10">Terpenoid synthase 25</fullName>
    </submittedName>
</protein>
<name>A0A1J3HCR5_NOCCA</name>
<dbReference type="EMBL" id="GEVL01011236">
    <property type="protein sequence ID" value="JAU66105.1"/>
    <property type="molecule type" value="Transcribed_RNA"/>
</dbReference>
<dbReference type="PANTHER" id="PTHR31225">
    <property type="entry name" value="OS04G0344100 PROTEIN-RELATED"/>
    <property type="match status" value="1"/>
</dbReference>
<dbReference type="AlphaFoldDB" id="A0A1J3HCR5"/>
<dbReference type="Pfam" id="PF03936">
    <property type="entry name" value="Terpene_synth_C"/>
    <property type="match status" value="1"/>
</dbReference>
<dbReference type="GO" id="GO:0000287">
    <property type="term" value="F:magnesium ion binding"/>
    <property type="evidence" value="ECO:0007669"/>
    <property type="project" value="InterPro"/>
</dbReference>
<dbReference type="FunFam" id="1.10.600.10:FF:000007">
    <property type="entry name" value="Isoprene synthase, chloroplastic"/>
    <property type="match status" value="1"/>
</dbReference>
<comment type="similarity">
    <text evidence="7">Belongs to the terpene synthase family. Tpsa subfamily.</text>
</comment>
<feature type="domain" description="Terpene synthase metal-binding" evidence="9">
    <location>
        <begin position="305"/>
        <end position="544"/>
    </location>
</feature>
<evidence type="ECO:0000256" key="5">
    <source>
        <dbReference type="ARBA" id="ARBA00023211"/>
    </source>
</evidence>
<proteinExistence type="inferred from homology"/>
<dbReference type="InterPro" id="IPR034741">
    <property type="entry name" value="Terpene_cyclase-like_1_C"/>
</dbReference>
<evidence type="ECO:0000256" key="1">
    <source>
        <dbReference type="ARBA" id="ARBA00001936"/>
    </source>
</evidence>
<reference evidence="10" key="1">
    <citation type="submission" date="2016-07" db="EMBL/GenBank/DDBJ databases">
        <title>De novo transcriptome assembly of four accessions of the metal hyperaccumulator plant Noccaea caerulescens.</title>
        <authorList>
            <person name="Blande D."/>
            <person name="Halimaa P."/>
            <person name="Tervahauta A.I."/>
            <person name="Aarts M.G."/>
            <person name="Karenlampi S.O."/>
        </authorList>
    </citation>
    <scope>NUCLEOTIDE SEQUENCE</scope>
</reference>
<comment type="cofactor">
    <cofactor evidence="2">
        <name>Mg(2+)</name>
        <dbReference type="ChEBI" id="CHEBI:18420"/>
    </cofactor>
</comment>
<evidence type="ECO:0000256" key="7">
    <source>
        <dbReference type="ARBA" id="ARBA00038405"/>
    </source>
</evidence>
<dbReference type="InterPro" id="IPR008949">
    <property type="entry name" value="Isoprenoid_synthase_dom_sf"/>
</dbReference>
<evidence type="ECO:0000256" key="2">
    <source>
        <dbReference type="ARBA" id="ARBA00001946"/>
    </source>
</evidence>
<dbReference type="SFLD" id="SFLDS00005">
    <property type="entry name" value="Isoprenoid_Synthase_Type_I"/>
    <property type="match status" value="1"/>
</dbReference>
<comment type="cofactor">
    <cofactor evidence="1">
        <name>Mn(2+)</name>
        <dbReference type="ChEBI" id="CHEBI:29035"/>
    </cofactor>
</comment>
<dbReference type="InterPro" id="IPR036965">
    <property type="entry name" value="Terpene_synth_N_sf"/>
</dbReference>
<dbReference type="GO" id="GO:0010333">
    <property type="term" value="F:terpene synthase activity"/>
    <property type="evidence" value="ECO:0007669"/>
    <property type="project" value="InterPro"/>
</dbReference>
<dbReference type="InterPro" id="IPR050148">
    <property type="entry name" value="Terpene_synthase-like"/>
</dbReference>
<evidence type="ECO:0000256" key="6">
    <source>
        <dbReference type="ARBA" id="ARBA00023239"/>
    </source>
</evidence>
<dbReference type="Gene3D" id="1.50.10.130">
    <property type="entry name" value="Terpene synthase, N-terminal domain"/>
    <property type="match status" value="1"/>
</dbReference>
<dbReference type="SUPFAM" id="SSF48239">
    <property type="entry name" value="Terpenoid cyclases/Protein prenyltransferases"/>
    <property type="match status" value="1"/>
</dbReference>
<dbReference type="SFLD" id="SFLDG01019">
    <property type="entry name" value="Terpene_Cyclase_Like_1_C_Termi"/>
    <property type="match status" value="1"/>
</dbReference>